<dbReference type="PANTHER" id="PTHR31973">
    <property type="entry name" value="POLYPROTEIN, PUTATIVE-RELATED"/>
    <property type="match status" value="1"/>
</dbReference>
<dbReference type="EMBL" id="JANJYI010000003">
    <property type="protein sequence ID" value="KAK2655942.1"/>
    <property type="molecule type" value="Genomic_DNA"/>
</dbReference>
<evidence type="ECO:0000313" key="2">
    <source>
        <dbReference type="EMBL" id="KAK2655942.1"/>
    </source>
</evidence>
<dbReference type="Proteomes" id="UP001280121">
    <property type="component" value="Unassembled WGS sequence"/>
</dbReference>
<keyword evidence="3" id="KW-1185">Reference proteome</keyword>
<gene>
    <name evidence="2" type="ORF">Ddye_008994</name>
</gene>
<dbReference type="Pfam" id="PF10551">
    <property type="entry name" value="MULE"/>
    <property type="match status" value="1"/>
</dbReference>
<comment type="caution">
    <text evidence="2">The sequence shown here is derived from an EMBL/GenBank/DDBJ whole genome shotgun (WGS) entry which is preliminary data.</text>
</comment>
<dbReference type="AlphaFoldDB" id="A0AAD9XAX9"/>
<sequence>MAIGASIEGFNSVIRSVIYINATHLRTRTRGVLLVAVCKDENEMIYPLAFGFTNSECIESWTWILKKLYKLVRYPDSVMLVLDRHNDIFNAMEAIFPDAEYGIYAYYYTQNLKRFYKQRDDMISIYYHAKYAYCIEDFDRIMNELKETYRKVYDELPRQTN</sequence>
<evidence type="ECO:0000313" key="3">
    <source>
        <dbReference type="Proteomes" id="UP001280121"/>
    </source>
</evidence>
<protein>
    <recommendedName>
        <fullName evidence="1">MULE transposase domain-containing protein</fullName>
    </recommendedName>
</protein>
<dbReference type="PANTHER" id="PTHR31973:SF195">
    <property type="entry name" value="MUDR FAMILY TRANSPOSASE"/>
    <property type="match status" value="1"/>
</dbReference>
<reference evidence="2" key="1">
    <citation type="journal article" date="2023" name="Plant J.">
        <title>Genome sequences and population genomics provide insights into the demographic history, inbreeding, and mutation load of two 'living fossil' tree species of Dipteronia.</title>
        <authorList>
            <person name="Feng Y."/>
            <person name="Comes H.P."/>
            <person name="Chen J."/>
            <person name="Zhu S."/>
            <person name="Lu R."/>
            <person name="Zhang X."/>
            <person name="Li P."/>
            <person name="Qiu J."/>
            <person name="Olsen K.M."/>
            <person name="Qiu Y."/>
        </authorList>
    </citation>
    <scope>NUCLEOTIDE SEQUENCE</scope>
    <source>
        <strain evidence="2">KIB01</strain>
    </source>
</reference>
<evidence type="ECO:0000259" key="1">
    <source>
        <dbReference type="Pfam" id="PF10551"/>
    </source>
</evidence>
<proteinExistence type="predicted"/>
<accession>A0AAD9XAX9</accession>
<name>A0AAD9XAX9_9ROSI</name>
<organism evidence="2 3">
    <name type="scientific">Dipteronia dyeriana</name>
    <dbReference type="NCBI Taxonomy" id="168575"/>
    <lineage>
        <taxon>Eukaryota</taxon>
        <taxon>Viridiplantae</taxon>
        <taxon>Streptophyta</taxon>
        <taxon>Embryophyta</taxon>
        <taxon>Tracheophyta</taxon>
        <taxon>Spermatophyta</taxon>
        <taxon>Magnoliopsida</taxon>
        <taxon>eudicotyledons</taxon>
        <taxon>Gunneridae</taxon>
        <taxon>Pentapetalae</taxon>
        <taxon>rosids</taxon>
        <taxon>malvids</taxon>
        <taxon>Sapindales</taxon>
        <taxon>Sapindaceae</taxon>
        <taxon>Hippocastanoideae</taxon>
        <taxon>Acereae</taxon>
        <taxon>Dipteronia</taxon>
    </lineage>
</organism>
<feature type="domain" description="MULE transposase" evidence="1">
    <location>
        <begin position="17"/>
        <end position="102"/>
    </location>
</feature>
<dbReference type="InterPro" id="IPR018289">
    <property type="entry name" value="MULE_transposase_dom"/>
</dbReference>